<dbReference type="InterPro" id="IPR051476">
    <property type="entry name" value="Bac_ResReg_Asp_Phosphatase"/>
</dbReference>
<evidence type="ECO:0000313" key="8">
    <source>
        <dbReference type="EMBL" id="MBD2605609.1"/>
    </source>
</evidence>
<evidence type="ECO:0000256" key="7">
    <source>
        <dbReference type="SAM" id="SignalP"/>
    </source>
</evidence>
<dbReference type="InterPro" id="IPR011990">
    <property type="entry name" value="TPR-like_helical_dom_sf"/>
</dbReference>
<feature type="chain" id="PRO_5047288258" evidence="7">
    <location>
        <begin position="25"/>
        <end position="410"/>
    </location>
</feature>
<keyword evidence="2" id="KW-0963">Cytoplasm</keyword>
<dbReference type="PANTHER" id="PTHR46630">
    <property type="entry name" value="TETRATRICOPEPTIDE REPEAT PROTEIN 29"/>
    <property type="match status" value="1"/>
</dbReference>
<dbReference type="RefSeq" id="WP_029633572.1">
    <property type="nucleotide sequence ID" value="NZ_JACJTA010000026.1"/>
</dbReference>
<dbReference type="EMBL" id="JACJTA010000026">
    <property type="protein sequence ID" value="MBD2605609.1"/>
    <property type="molecule type" value="Genomic_DNA"/>
</dbReference>
<dbReference type="SUPFAM" id="SSF48452">
    <property type="entry name" value="TPR-like"/>
    <property type="match status" value="2"/>
</dbReference>
<keyword evidence="3" id="KW-0677">Repeat</keyword>
<reference evidence="8 9" key="1">
    <citation type="journal article" date="2020" name="ISME J.">
        <title>Comparative genomics reveals insights into cyanobacterial evolution and habitat adaptation.</title>
        <authorList>
            <person name="Chen M.Y."/>
            <person name="Teng W.K."/>
            <person name="Zhao L."/>
            <person name="Hu C.X."/>
            <person name="Zhou Y.K."/>
            <person name="Han B.P."/>
            <person name="Song L.R."/>
            <person name="Shu W.S."/>
        </authorList>
    </citation>
    <scope>NUCLEOTIDE SEQUENCE [LARGE SCALE GENOMIC DNA]</scope>
    <source>
        <strain evidence="8 9">FACHB-248</strain>
    </source>
</reference>
<comment type="subcellular location">
    <subcellularLocation>
        <location evidence="1">Cytoplasm</location>
    </subcellularLocation>
</comment>
<feature type="signal peptide" evidence="7">
    <location>
        <begin position="1"/>
        <end position="24"/>
    </location>
</feature>
<protein>
    <submittedName>
        <fullName evidence="8">Tetratricopeptide repeat protein</fullName>
    </submittedName>
</protein>
<dbReference type="Gene3D" id="1.25.40.10">
    <property type="entry name" value="Tetratricopeptide repeat domain"/>
    <property type="match status" value="2"/>
</dbReference>
<gene>
    <name evidence="8" type="ORF">H6G81_13995</name>
</gene>
<dbReference type="Proteomes" id="UP000660380">
    <property type="component" value="Unassembled WGS sequence"/>
</dbReference>
<keyword evidence="7" id="KW-0732">Signal</keyword>
<evidence type="ECO:0000313" key="9">
    <source>
        <dbReference type="Proteomes" id="UP000660380"/>
    </source>
</evidence>
<feature type="repeat" description="TPR" evidence="6">
    <location>
        <begin position="361"/>
        <end position="394"/>
    </location>
</feature>
<dbReference type="InterPro" id="IPR019734">
    <property type="entry name" value="TPR_rpt"/>
</dbReference>
<comment type="caution">
    <text evidence="8">The sequence shown here is derived from an EMBL/GenBank/DDBJ whole genome shotgun (WGS) entry which is preliminary data.</text>
</comment>
<evidence type="ECO:0000256" key="6">
    <source>
        <dbReference type="PROSITE-ProRule" id="PRU00339"/>
    </source>
</evidence>
<keyword evidence="4 6" id="KW-0802">TPR repeat</keyword>
<comment type="similarity">
    <text evidence="5">Belongs to the Rap family.</text>
</comment>
<name>A0ABR8GQZ1_9CYAN</name>
<evidence type="ECO:0000256" key="5">
    <source>
        <dbReference type="ARBA" id="ARBA00038253"/>
    </source>
</evidence>
<evidence type="ECO:0000256" key="3">
    <source>
        <dbReference type="ARBA" id="ARBA00022737"/>
    </source>
</evidence>
<evidence type="ECO:0000256" key="1">
    <source>
        <dbReference type="ARBA" id="ARBA00004496"/>
    </source>
</evidence>
<dbReference type="PROSITE" id="PS50005">
    <property type="entry name" value="TPR"/>
    <property type="match status" value="1"/>
</dbReference>
<organism evidence="8 9">
    <name type="scientific">Scytonema hofmannii FACHB-248</name>
    <dbReference type="NCBI Taxonomy" id="1842502"/>
    <lineage>
        <taxon>Bacteria</taxon>
        <taxon>Bacillati</taxon>
        <taxon>Cyanobacteriota</taxon>
        <taxon>Cyanophyceae</taxon>
        <taxon>Nostocales</taxon>
        <taxon>Scytonemataceae</taxon>
        <taxon>Scytonema</taxon>
    </lineage>
</organism>
<dbReference type="Pfam" id="PF13181">
    <property type="entry name" value="TPR_8"/>
    <property type="match status" value="1"/>
</dbReference>
<proteinExistence type="inferred from homology"/>
<dbReference type="PANTHER" id="PTHR46630:SF1">
    <property type="entry name" value="TETRATRICOPEPTIDE REPEAT PROTEIN 29"/>
    <property type="match status" value="1"/>
</dbReference>
<dbReference type="SMART" id="SM00028">
    <property type="entry name" value="TPR"/>
    <property type="match status" value="4"/>
</dbReference>
<evidence type="ECO:0000256" key="2">
    <source>
        <dbReference type="ARBA" id="ARBA00022490"/>
    </source>
</evidence>
<sequence>MLRRLSVTITAAIILQFCSSLTLAETKKPAQPDKFPPSPLEITIPDPLLPRKPTKKQPLSVIEQQDLTVAVDNLNQEAAAKLQAGDKMGAFDIWNRELRLRRYLGSLTEVQALSRVGAIAWNENNRPEIFYIMQRLQTIQKQAQKQKTPSTTTVDVELWRSLAMAYTGLRSPKEAVQAYDQVLAAVRQNNDTAAVVETLKTMGELHMSWFDYTKAADTYEQLLNLAAKSGDRTNQLAYLQQLAYIYQQGQQPQQSIKIRNQLLEAYQSENNLIQIPELKLAIGSDYQSLAKENPTLLPEAFKNYQEAYTTAWQQEQYVTAGEALQKLIALYRSQGQTEEALQTGQILVQTQEKAVNFYGMMKAYDQIGQIYLERKEPTLALTAFQKGLELAQQLKYDEAYFTEQIQKLSK</sequence>
<accession>A0ABR8GQZ1</accession>
<keyword evidence="9" id="KW-1185">Reference proteome</keyword>
<evidence type="ECO:0000256" key="4">
    <source>
        <dbReference type="ARBA" id="ARBA00022803"/>
    </source>
</evidence>